<proteinExistence type="predicted"/>
<keyword evidence="2" id="KW-1185">Reference proteome</keyword>
<evidence type="ECO:0000313" key="1">
    <source>
        <dbReference type="EMBL" id="KAJ8016058.1"/>
    </source>
</evidence>
<feature type="non-terminal residue" evidence="1">
    <location>
        <position position="207"/>
    </location>
</feature>
<evidence type="ECO:0000313" key="2">
    <source>
        <dbReference type="Proteomes" id="UP001157502"/>
    </source>
</evidence>
<reference evidence="1" key="1">
    <citation type="submission" date="2021-05" db="EMBL/GenBank/DDBJ databases">
        <authorList>
            <person name="Pan Q."/>
            <person name="Jouanno E."/>
            <person name="Zahm M."/>
            <person name="Klopp C."/>
            <person name="Cabau C."/>
            <person name="Louis A."/>
            <person name="Berthelot C."/>
            <person name="Parey E."/>
            <person name="Roest Crollius H."/>
            <person name="Montfort J."/>
            <person name="Robinson-Rechavi M."/>
            <person name="Bouchez O."/>
            <person name="Lampietro C."/>
            <person name="Lopez Roques C."/>
            <person name="Donnadieu C."/>
            <person name="Postlethwait J."/>
            <person name="Bobe J."/>
            <person name="Dillon D."/>
            <person name="Chandos A."/>
            <person name="von Hippel F."/>
            <person name="Guiguen Y."/>
        </authorList>
    </citation>
    <scope>NUCLEOTIDE SEQUENCE</scope>
    <source>
        <strain evidence="1">YG-Jan2019</strain>
    </source>
</reference>
<name>A0ACC2HKR3_DALPE</name>
<dbReference type="Proteomes" id="UP001157502">
    <property type="component" value="Chromosome 1"/>
</dbReference>
<gene>
    <name evidence="1" type="ORF">DPEC_G00003190</name>
</gene>
<protein>
    <submittedName>
        <fullName evidence="1">Uncharacterized protein</fullName>
    </submittedName>
</protein>
<sequence length="207" mass="22469">MEEELRRLSQGLDTLNVVVAGLEERLRLSLREDTNRMLGSLLSTAPRRSDSSVGFGVIPDGAPDGLGVGGGLTEVMDDLRSKGHMLEEIQGMVLGHDGQLKSLLEAMTGRPVPGSGTPTVLEELLDAKLADVRADILDGFEKRLSGLENHCEERIGEVQRQCHNEHMDGQEQIQQSLDGRETGLREELGTLQAQIQGLTLTESCCGQ</sequence>
<organism evidence="1 2">
    <name type="scientific">Dallia pectoralis</name>
    <name type="common">Alaska blackfish</name>
    <dbReference type="NCBI Taxonomy" id="75939"/>
    <lineage>
        <taxon>Eukaryota</taxon>
        <taxon>Metazoa</taxon>
        <taxon>Chordata</taxon>
        <taxon>Craniata</taxon>
        <taxon>Vertebrata</taxon>
        <taxon>Euteleostomi</taxon>
        <taxon>Actinopterygii</taxon>
        <taxon>Neopterygii</taxon>
        <taxon>Teleostei</taxon>
        <taxon>Protacanthopterygii</taxon>
        <taxon>Esociformes</taxon>
        <taxon>Umbridae</taxon>
        <taxon>Dallia</taxon>
    </lineage>
</organism>
<comment type="caution">
    <text evidence="1">The sequence shown here is derived from an EMBL/GenBank/DDBJ whole genome shotgun (WGS) entry which is preliminary data.</text>
</comment>
<accession>A0ACC2HKR3</accession>
<dbReference type="EMBL" id="CM055728">
    <property type="protein sequence ID" value="KAJ8016058.1"/>
    <property type="molecule type" value="Genomic_DNA"/>
</dbReference>